<proteinExistence type="predicted"/>
<evidence type="ECO:0000313" key="1">
    <source>
        <dbReference type="EMBL" id="MFC0674167.1"/>
    </source>
</evidence>
<dbReference type="EMBL" id="JBHLSV010000009">
    <property type="protein sequence ID" value="MFC0674167.1"/>
    <property type="molecule type" value="Genomic_DNA"/>
</dbReference>
<dbReference type="RefSeq" id="WP_376980101.1">
    <property type="nucleotide sequence ID" value="NZ_JBHLSV010000009.1"/>
</dbReference>
<dbReference type="InterPro" id="IPR027417">
    <property type="entry name" value="P-loop_NTPase"/>
</dbReference>
<dbReference type="Proteomes" id="UP001589793">
    <property type="component" value="Unassembled WGS sequence"/>
</dbReference>
<keyword evidence="2" id="KW-1185">Reference proteome</keyword>
<evidence type="ECO:0008006" key="3">
    <source>
        <dbReference type="Google" id="ProtNLM"/>
    </source>
</evidence>
<comment type="caution">
    <text evidence="1">The sequence shown here is derived from an EMBL/GenBank/DDBJ whole genome shotgun (WGS) entry which is preliminary data.</text>
</comment>
<organism evidence="1 2">
    <name type="scientific">Brachybacterium hainanense</name>
    <dbReference type="NCBI Taxonomy" id="1541174"/>
    <lineage>
        <taxon>Bacteria</taxon>
        <taxon>Bacillati</taxon>
        <taxon>Actinomycetota</taxon>
        <taxon>Actinomycetes</taxon>
        <taxon>Micrococcales</taxon>
        <taxon>Dermabacteraceae</taxon>
        <taxon>Brachybacterium</taxon>
    </lineage>
</organism>
<accession>A0ABV6RAZ8</accession>
<sequence>MIPSPQAAPLLRIAAPPGTGKTTVLPHLVGLARGRAVVADIDEILEDGSLLGVPIAVPEAAPIWPAYDRLWSRIAGFVRRAGVPVILLVQVPDPGDPDGDGVLLGWELEDAVRGRRLRDRGEPETVIAGAREDAAVLRGLVPADRLLRSSETDTPEQAATGLWRLAEPLLPRG</sequence>
<dbReference type="SUPFAM" id="SSF52540">
    <property type="entry name" value="P-loop containing nucleoside triphosphate hydrolases"/>
    <property type="match status" value="1"/>
</dbReference>
<reference evidence="1 2" key="1">
    <citation type="submission" date="2024-09" db="EMBL/GenBank/DDBJ databases">
        <authorList>
            <person name="Sun Q."/>
            <person name="Mori K."/>
        </authorList>
    </citation>
    <scope>NUCLEOTIDE SEQUENCE [LARGE SCALE GENOMIC DNA]</scope>
    <source>
        <strain evidence="1 2">CICC 10874</strain>
    </source>
</reference>
<evidence type="ECO:0000313" key="2">
    <source>
        <dbReference type="Proteomes" id="UP001589793"/>
    </source>
</evidence>
<protein>
    <recommendedName>
        <fullName evidence="3">AAA domain-containing protein</fullName>
    </recommendedName>
</protein>
<name>A0ABV6RAZ8_9MICO</name>
<gene>
    <name evidence="1" type="ORF">ACFFF6_09385</name>
</gene>